<reference evidence="1" key="1">
    <citation type="submission" date="2023-01" db="EMBL/GenBank/DDBJ databases">
        <title>Genome assembly of the deep-sea coral Lophelia pertusa.</title>
        <authorList>
            <person name="Herrera S."/>
            <person name="Cordes E."/>
        </authorList>
    </citation>
    <scope>NUCLEOTIDE SEQUENCE</scope>
    <source>
        <strain evidence="1">USNM1676648</strain>
        <tissue evidence="1">Polyp</tissue>
    </source>
</reference>
<gene>
    <name evidence="1" type="ORF">OS493_024321</name>
</gene>
<dbReference type="Proteomes" id="UP001163046">
    <property type="component" value="Unassembled WGS sequence"/>
</dbReference>
<dbReference type="EMBL" id="MU826844">
    <property type="protein sequence ID" value="KAJ7371641.1"/>
    <property type="molecule type" value="Genomic_DNA"/>
</dbReference>
<dbReference type="OrthoDB" id="5952437at2759"/>
<protein>
    <submittedName>
        <fullName evidence="1">Uncharacterized protein</fullName>
    </submittedName>
</protein>
<comment type="caution">
    <text evidence="1">The sequence shown here is derived from an EMBL/GenBank/DDBJ whole genome shotgun (WGS) entry which is preliminary data.</text>
</comment>
<organism evidence="1 2">
    <name type="scientific">Desmophyllum pertusum</name>
    <dbReference type="NCBI Taxonomy" id="174260"/>
    <lineage>
        <taxon>Eukaryota</taxon>
        <taxon>Metazoa</taxon>
        <taxon>Cnidaria</taxon>
        <taxon>Anthozoa</taxon>
        <taxon>Hexacorallia</taxon>
        <taxon>Scleractinia</taxon>
        <taxon>Caryophylliina</taxon>
        <taxon>Caryophylliidae</taxon>
        <taxon>Desmophyllum</taxon>
    </lineage>
</organism>
<name>A0A9W9YY68_9CNID</name>
<proteinExistence type="predicted"/>
<sequence length="140" mass="16245">MDMIMDYKSFLRMHYVSRNEDVNNEKLEVRKLASLNFGIGEITDSEGKLTLAHHRGTAFVRFKMDTKERPRIVSFVKKTQMKELNPESLVPVRQEQKPINNLVKENCKKLARKYLSENAQQFYASLRADGDDDTVCADDD</sequence>
<accession>A0A9W9YY68</accession>
<keyword evidence="2" id="KW-1185">Reference proteome</keyword>
<evidence type="ECO:0000313" key="1">
    <source>
        <dbReference type="EMBL" id="KAJ7371641.1"/>
    </source>
</evidence>
<dbReference type="AlphaFoldDB" id="A0A9W9YY68"/>
<evidence type="ECO:0000313" key="2">
    <source>
        <dbReference type="Proteomes" id="UP001163046"/>
    </source>
</evidence>